<dbReference type="EMBL" id="BAABEY010000025">
    <property type="protein sequence ID" value="GAA4441581.1"/>
    <property type="molecule type" value="Genomic_DNA"/>
</dbReference>
<evidence type="ECO:0008006" key="3">
    <source>
        <dbReference type="Google" id="ProtNLM"/>
    </source>
</evidence>
<dbReference type="SUPFAM" id="SSF49464">
    <property type="entry name" value="Carboxypeptidase regulatory domain-like"/>
    <property type="match status" value="1"/>
</dbReference>
<name>A0ABP8M199_9BACT</name>
<protein>
    <recommendedName>
        <fullName evidence="3">Secretin/TonB short N-terminal domain-containing protein</fullName>
    </recommendedName>
</protein>
<accession>A0ABP8M199</accession>
<sequence length="577" mass="62833">MKKLLRPTLAEFWGSILVCLVSLCSAQGQGFLQKQVTFSVSREPLSGALQKIASLGGFYFSYNSRHIPGDSLVSLTVSDTPVREVLDRLVGSHVYYREEGKYIILKPRENTEKFAVAQGRILEETSGTSVDFASVYSKTTLVSTLSGDDGAFKLRIREKVLPIEITVSRIGYHDTTFQIGPTGTSPPAVYLRPKTLELAEVVVTNGSAFQRFFSRMFVSTKLRLNSINVGRFFVNFPYQLSLSPGLGTHGRMSAQVVNKVSVNLLGGYTAGVNGVEIAGGFNINNRDVKYVQIAGLFNVVNGKAKGVQIAGVHNNLIDSLSGVQIAGWSNVNRGVVRGVQLSGVINRSRESVSGVQVAGLLNSNRQNARGVQVSGLINHTKGNFNGVQLGVVNKAGTLRGLQFGVVNIADTTHGLSFGIFNFIKNSPSHLSPHYSDLAPFNLAWKTGSSHLYTILTFGIRPDPSDKLYTYGLGLGHTIPVSARWKLQSEVVLHNFYINSFEDAPTAVRFQLLPNLKIAKRISLVAGPTLTYFYQPGRLAEGGRPPVSGLNPNLRMFGTNRLWLGWSAGVNIYYGKNI</sequence>
<organism evidence="1 2">
    <name type="scientific">Ravibacter arvi</name>
    <dbReference type="NCBI Taxonomy" id="2051041"/>
    <lineage>
        <taxon>Bacteria</taxon>
        <taxon>Pseudomonadati</taxon>
        <taxon>Bacteroidota</taxon>
        <taxon>Cytophagia</taxon>
        <taxon>Cytophagales</taxon>
        <taxon>Spirosomataceae</taxon>
        <taxon>Ravibacter</taxon>
    </lineage>
</organism>
<dbReference type="InterPro" id="IPR008969">
    <property type="entry name" value="CarboxyPept-like_regulatory"/>
</dbReference>
<evidence type="ECO:0000313" key="2">
    <source>
        <dbReference type="Proteomes" id="UP001501508"/>
    </source>
</evidence>
<reference evidence="2" key="1">
    <citation type="journal article" date="2019" name="Int. J. Syst. Evol. Microbiol.">
        <title>The Global Catalogue of Microorganisms (GCM) 10K type strain sequencing project: providing services to taxonomists for standard genome sequencing and annotation.</title>
        <authorList>
            <consortium name="The Broad Institute Genomics Platform"/>
            <consortium name="The Broad Institute Genome Sequencing Center for Infectious Disease"/>
            <person name="Wu L."/>
            <person name="Ma J."/>
        </authorList>
    </citation>
    <scope>NUCLEOTIDE SEQUENCE [LARGE SCALE GENOMIC DNA]</scope>
    <source>
        <strain evidence="2">JCM 31920</strain>
    </source>
</reference>
<gene>
    <name evidence="1" type="ORF">GCM10023091_27070</name>
</gene>
<dbReference type="Proteomes" id="UP001501508">
    <property type="component" value="Unassembled WGS sequence"/>
</dbReference>
<keyword evidence="2" id="KW-1185">Reference proteome</keyword>
<dbReference type="RefSeq" id="WP_345030014.1">
    <property type="nucleotide sequence ID" value="NZ_BAABEY010000025.1"/>
</dbReference>
<evidence type="ECO:0000313" key="1">
    <source>
        <dbReference type="EMBL" id="GAA4441581.1"/>
    </source>
</evidence>
<proteinExistence type="predicted"/>
<comment type="caution">
    <text evidence="1">The sequence shown here is derived from an EMBL/GenBank/DDBJ whole genome shotgun (WGS) entry which is preliminary data.</text>
</comment>
<dbReference type="Pfam" id="PF13715">
    <property type="entry name" value="CarbopepD_reg_2"/>
    <property type="match status" value="1"/>
</dbReference>